<dbReference type="Proteomes" id="UP000027931">
    <property type="component" value="Unassembled WGS sequence"/>
</dbReference>
<name>A0A074LNH0_9BACL</name>
<feature type="transmembrane region" description="Helical" evidence="1">
    <location>
        <begin position="177"/>
        <end position="199"/>
    </location>
</feature>
<comment type="caution">
    <text evidence="2">The sequence shown here is derived from an EMBL/GenBank/DDBJ whole genome shotgun (WGS) entry which is preliminary data.</text>
</comment>
<protein>
    <submittedName>
        <fullName evidence="2">Uncharacterized protein</fullName>
    </submittedName>
</protein>
<feature type="transmembrane region" description="Helical" evidence="1">
    <location>
        <begin position="137"/>
        <end position="157"/>
    </location>
</feature>
<sequence>MNPGVQANIITLVLIILVLSGWGERVLRDANISPRTAAVGLLLYVLADGFSITLPQDVHLDAAGLLLPLCLTALAMRAGPNAGARVSWWIGCLTISSVTVVLMTLVPLDPAFFPLEGPALYPVAAALVSVVSVRRPFFAVSMAVMGLALGTVIDPWLHARVDVHTYLFGGREMQDWMAFAAMGVLLTHYPYNAAVRLLTRFIRLIFKRREEGPESV</sequence>
<feature type="transmembrane region" description="Helical" evidence="1">
    <location>
        <begin position="112"/>
        <end position="130"/>
    </location>
</feature>
<keyword evidence="1" id="KW-0812">Transmembrane</keyword>
<gene>
    <name evidence="2" type="ORF">EL26_08460</name>
</gene>
<keyword evidence="1" id="KW-1133">Transmembrane helix</keyword>
<proteinExistence type="predicted"/>
<evidence type="ECO:0000256" key="1">
    <source>
        <dbReference type="SAM" id="Phobius"/>
    </source>
</evidence>
<dbReference type="OrthoDB" id="2381081at2"/>
<keyword evidence="3" id="KW-1185">Reference proteome</keyword>
<dbReference type="RefSeq" id="WP_038086514.1">
    <property type="nucleotide sequence ID" value="NZ_JMIR01000009.1"/>
</dbReference>
<evidence type="ECO:0000313" key="3">
    <source>
        <dbReference type="Proteomes" id="UP000027931"/>
    </source>
</evidence>
<reference evidence="2 3" key="1">
    <citation type="journal article" date="2013" name="Int. J. Syst. Evol. Microbiol.">
        <title>Tumebacillus flagellatus sp. nov., an alpha-amylase/pullulanase-producing bacterium isolated from cassava wastewater.</title>
        <authorList>
            <person name="Wang Q."/>
            <person name="Xie N."/>
            <person name="Qin Y."/>
            <person name="Shen N."/>
            <person name="Zhu J."/>
            <person name="Mi H."/>
            <person name="Huang R."/>
        </authorList>
    </citation>
    <scope>NUCLEOTIDE SEQUENCE [LARGE SCALE GENOMIC DNA]</scope>
    <source>
        <strain evidence="2 3">GST4</strain>
    </source>
</reference>
<organism evidence="2 3">
    <name type="scientific">Tumebacillus flagellatus</name>
    <dbReference type="NCBI Taxonomy" id="1157490"/>
    <lineage>
        <taxon>Bacteria</taxon>
        <taxon>Bacillati</taxon>
        <taxon>Bacillota</taxon>
        <taxon>Bacilli</taxon>
        <taxon>Bacillales</taxon>
        <taxon>Alicyclobacillaceae</taxon>
        <taxon>Tumebacillus</taxon>
    </lineage>
</organism>
<keyword evidence="1" id="KW-0472">Membrane</keyword>
<dbReference type="EMBL" id="JMIR01000009">
    <property type="protein sequence ID" value="KEO83676.1"/>
    <property type="molecule type" value="Genomic_DNA"/>
</dbReference>
<feature type="transmembrane region" description="Helical" evidence="1">
    <location>
        <begin position="6"/>
        <end position="23"/>
    </location>
</feature>
<dbReference type="AlphaFoldDB" id="A0A074LNH0"/>
<accession>A0A074LNH0</accession>
<evidence type="ECO:0000313" key="2">
    <source>
        <dbReference type="EMBL" id="KEO83676.1"/>
    </source>
</evidence>
<feature type="transmembrane region" description="Helical" evidence="1">
    <location>
        <begin position="88"/>
        <end position="106"/>
    </location>
</feature>
<dbReference type="STRING" id="1157490.EL26_08460"/>